<evidence type="ECO:0000256" key="10">
    <source>
        <dbReference type="ARBA" id="ARBA00023310"/>
    </source>
</evidence>
<dbReference type="PRINTS" id="PR00123">
    <property type="entry name" value="ATPASEA"/>
</dbReference>
<dbReference type="GO" id="GO:0042777">
    <property type="term" value="P:proton motive force-driven plasma membrane ATP synthesis"/>
    <property type="evidence" value="ECO:0007669"/>
    <property type="project" value="TreeGrafter"/>
</dbReference>
<dbReference type="PANTHER" id="PTHR42823:SF3">
    <property type="entry name" value="ATP SYNTHASE SUBUNIT A, CHLOROPLASTIC"/>
    <property type="match status" value="1"/>
</dbReference>
<keyword evidence="8" id="KW-0406">Ion transport</keyword>
<dbReference type="EMBL" id="AMFJ01034104">
    <property type="protein sequence ID" value="EKD30262.1"/>
    <property type="molecule type" value="Genomic_DNA"/>
</dbReference>
<dbReference type="PANTHER" id="PTHR42823">
    <property type="entry name" value="ATP SYNTHASE SUBUNIT A, CHLOROPLASTIC"/>
    <property type="match status" value="1"/>
</dbReference>
<keyword evidence="4" id="KW-0138">CF(0)</keyword>
<evidence type="ECO:0000256" key="3">
    <source>
        <dbReference type="ARBA" id="ARBA00022448"/>
    </source>
</evidence>
<dbReference type="PROSITE" id="PS00449">
    <property type="entry name" value="ATPASE_A"/>
    <property type="match status" value="1"/>
</dbReference>
<sequence length="187" mass="21135">FDSVLDNKEFARKNFFIIATVGVFVIFANIFGLVIESIGAFIPGIIHYFRPITSDLSTTLVLALFTIGLAQFYHTRTKGIWVHFRGYICNFSGPHIGAKIGNTLSGWLHIISELSRILSLSFRLFGNIFAGIILISVITFLSTEFLKLPILGPVPFFLYEVFVALFQGFIFTLLMLVYFKESQESHH</sequence>
<dbReference type="InterPro" id="IPR000568">
    <property type="entry name" value="ATP_synth_F0_asu"/>
</dbReference>
<accession>K1XYM9</accession>
<evidence type="ECO:0000256" key="2">
    <source>
        <dbReference type="ARBA" id="ARBA00006810"/>
    </source>
</evidence>
<reference evidence="11" key="1">
    <citation type="journal article" date="2012" name="Science">
        <title>Fermentation, hydrogen, and sulfur metabolism in multiple uncultivated bacterial phyla.</title>
        <authorList>
            <person name="Wrighton K.C."/>
            <person name="Thomas B.C."/>
            <person name="Sharon I."/>
            <person name="Miller C.S."/>
            <person name="Castelle C.J."/>
            <person name="VerBerkmoes N.C."/>
            <person name="Wilkins M.J."/>
            <person name="Hettich R.L."/>
            <person name="Lipton M.S."/>
            <person name="Williams K.H."/>
            <person name="Long P.E."/>
            <person name="Banfield J.F."/>
        </authorList>
    </citation>
    <scope>NUCLEOTIDE SEQUENCE [LARGE SCALE GENOMIC DNA]</scope>
</reference>
<feature type="non-terminal residue" evidence="11">
    <location>
        <position position="1"/>
    </location>
</feature>
<dbReference type="SUPFAM" id="SSF81336">
    <property type="entry name" value="F1F0 ATP synthase subunit A"/>
    <property type="match status" value="1"/>
</dbReference>
<evidence type="ECO:0000256" key="1">
    <source>
        <dbReference type="ARBA" id="ARBA00004141"/>
    </source>
</evidence>
<dbReference type="AlphaFoldDB" id="K1XYM9"/>
<proteinExistence type="inferred from homology"/>
<protein>
    <submittedName>
        <fullName evidence="11">ATP synthase subunit a</fullName>
    </submittedName>
</protein>
<gene>
    <name evidence="11" type="ORF">ACD_78C00104G0001</name>
</gene>
<dbReference type="CDD" id="cd00310">
    <property type="entry name" value="ATP-synt_Fo_a_6"/>
    <property type="match status" value="1"/>
</dbReference>
<evidence type="ECO:0000256" key="6">
    <source>
        <dbReference type="ARBA" id="ARBA00022781"/>
    </source>
</evidence>
<keyword evidence="9" id="KW-0472">Membrane</keyword>
<evidence type="ECO:0000256" key="7">
    <source>
        <dbReference type="ARBA" id="ARBA00022989"/>
    </source>
</evidence>
<organism evidence="11">
    <name type="scientific">uncultured bacterium</name>
    <name type="common">gcode 4</name>
    <dbReference type="NCBI Taxonomy" id="1234023"/>
    <lineage>
        <taxon>Bacteria</taxon>
        <taxon>environmental samples</taxon>
    </lineage>
</organism>
<dbReference type="GO" id="GO:0005886">
    <property type="term" value="C:plasma membrane"/>
    <property type="evidence" value="ECO:0007669"/>
    <property type="project" value="TreeGrafter"/>
</dbReference>
<evidence type="ECO:0000256" key="5">
    <source>
        <dbReference type="ARBA" id="ARBA00022692"/>
    </source>
</evidence>
<dbReference type="InterPro" id="IPR035908">
    <property type="entry name" value="F0_ATP_A_sf"/>
</dbReference>
<evidence type="ECO:0000256" key="4">
    <source>
        <dbReference type="ARBA" id="ARBA00022547"/>
    </source>
</evidence>
<dbReference type="Gene3D" id="1.20.120.220">
    <property type="entry name" value="ATP synthase, F0 complex, subunit A"/>
    <property type="match status" value="1"/>
</dbReference>
<dbReference type="InterPro" id="IPR023011">
    <property type="entry name" value="ATP_synth_F0_asu_AS"/>
</dbReference>
<evidence type="ECO:0000256" key="9">
    <source>
        <dbReference type="ARBA" id="ARBA00023136"/>
    </source>
</evidence>
<comment type="similarity">
    <text evidence="2">Belongs to the ATPase A chain family.</text>
</comment>
<evidence type="ECO:0000256" key="8">
    <source>
        <dbReference type="ARBA" id="ARBA00023065"/>
    </source>
</evidence>
<evidence type="ECO:0000313" key="11">
    <source>
        <dbReference type="EMBL" id="EKD30262.1"/>
    </source>
</evidence>
<dbReference type="Pfam" id="PF00119">
    <property type="entry name" value="ATP-synt_A"/>
    <property type="match status" value="1"/>
</dbReference>
<name>K1XYM9_9BACT</name>
<keyword evidence="10" id="KW-0066">ATP synthesis</keyword>
<keyword evidence="7" id="KW-1133">Transmembrane helix</keyword>
<keyword evidence="5" id="KW-0812">Transmembrane</keyword>
<keyword evidence="6" id="KW-0375">Hydrogen ion transport</keyword>
<dbReference type="GO" id="GO:0045259">
    <property type="term" value="C:proton-transporting ATP synthase complex"/>
    <property type="evidence" value="ECO:0007669"/>
    <property type="project" value="UniProtKB-KW"/>
</dbReference>
<dbReference type="InterPro" id="IPR045082">
    <property type="entry name" value="ATP_syn_F0_a_bact/chloroplast"/>
</dbReference>
<dbReference type="GO" id="GO:0046933">
    <property type="term" value="F:proton-transporting ATP synthase activity, rotational mechanism"/>
    <property type="evidence" value="ECO:0007669"/>
    <property type="project" value="TreeGrafter"/>
</dbReference>
<keyword evidence="3" id="KW-0813">Transport</keyword>
<comment type="caution">
    <text evidence="11">The sequence shown here is derived from an EMBL/GenBank/DDBJ whole genome shotgun (WGS) entry which is preliminary data.</text>
</comment>
<comment type="subcellular location">
    <subcellularLocation>
        <location evidence="1">Membrane</location>
        <topology evidence="1">Multi-pass membrane protein</topology>
    </subcellularLocation>
</comment>